<gene>
    <name evidence="2" type="ORF">NCTC12119_01489</name>
</gene>
<evidence type="ECO:0000313" key="2">
    <source>
        <dbReference type="EMBL" id="SUW63017.1"/>
    </source>
</evidence>
<name>A0A381C5C0_9ENTR</name>
<keyword evidence="1" id="KW-0732">Signal</keyword>
<evidence type="ECO:0000256" key="1">
    <source>
        <dbReference type="SAM" id="SignalP"/>
    </source>
</evidence>
<dbReference type="AlphaFoldDB" id="A0A381C5C0"/>
<dbReference type="Proteomes" id="UP000255528">
    <property type="component" value="Unassembled WGS sequence"/>
</dbReference>
<organism evidence="2 3">
    <name type="scientific">Buttiauxella agrestis</name>
    <dbReference type="NCBI Taxonomy" id="82977"/>
    <lineage>
        <taxon>Bacteria</taxon>
        <taxon>Pseudomonadati</taxon>
        <taxon>Pseudomonadota</taxon>
        <taxon>Gammaproteobacteria</taxon>
        <taxon>Enterobacterales</taxon>
        <taxon>Enterobacteriaceae</taxon>
        <taxon>Buttiauxella</taxon>
    </lineage>
</organism>
<feature type="chain" id="PRO_5016640645" description="DUF5666 domain-containing protein" evidence="1">
    <location>
        <begin position="22"/>
        <end position="127"/>
    </location>
</feature>
<reference evidence="2 3" key="1">
    <citation type="submission" date="2018-06" db="EMBL/GenBank/DDBJ databases">
        <authorList>
            <consortium name="Pathogen Informatics"/>
            <person name="Doyle S."/>
        </authorList>
    </citation>
    <scope>NUCLEOTIDE SEQUENCE [LARGE SCALE GENOMIC DNA]</scope>
    <source>
        <strain evidence="2 3">NCTC12119</strain>
    </source>
</reference>
<protein>
    <recommendedName>
        <fullName evidence="4">DUF5666 domain-containing protein</fullName>
    </recommendedName>
</protein>
<proteinExistence type="predicted"/>
<accession>A0A381C5C0</accession>
<evidence type="ECO:0000313" key="3">
    <source>
        <dbReference type="Proteomes" id="UP000255528"/>
    </source>
</evidence>
<feature type="signal peptide" evidence="1">
    <location>
        <begin position="1"/>
        <end position="21"/>
    </location>
</feature>
<evidence type="ECO:0008006" key="4">
    <source>
        <dbReference type="Google" id="ProtNLM"/>
    </source>
</evidence>
<dbReference type="EMBL" id="UIGI01000001">
    <property type="protein sequence ID" value="SUW63017.1"/>
    <property type="molecule type" value="Genomic_DNA"/>
</dbReference>
<sequence length="127" mass="13335">MMSKLKTLVMVLGFVAFSASAALPLFNGKGQPGEVHIDQGGPVYLNGKEMKLKKVNDNYYEATGQGVVLSISTTPDGTADVSWTGKHRAHGVIVSAQQAAIDAKGVSGRPLDCSRSDLTKAEAKACQ</sequence>